<dbReference type="Pfam" id="PF23445">
    <property type="entry name" value="WHD_SNRNP200"/>
    <property type="match status" value="2"/>
</dbReference>
<dbReference type="Pfam" id="PF02889">
    <property type="entry name" value="Sec63"/>
    <property type="match status" value="2"/>
</dbReference>
<dbReference type="PROSITE" id="PS51194">
    <property type="entry name" value="HELICASE_CTER"/>
    <property type="match status" value="2"/>
</dbReference>
<dbReference type="InterPro" id="IPR003593">
    <property type="entry name" value="AAA+_ATPase"/>
</dbReference>
<evidence type="ECO:0000313" key="11">
    <source>
        <dbReference type="Proteomes" id="UP001202479"/>
    </source>
</evidence>
<reference evidence="10" key="1">
    <citation type="journal article" date="2022" name="DNA Res.">
        <title>Genome analysis of five recently described species of the CUG-Ser clade uncovers Candida theae as a new hybrid lineage with pathogenic potential in the Candida parapsilosis species complex.</title>
        <authorList>
            <person name="Mixao V."/>
            <person name="Del Olmo V."/>
            <person name="Hegedusova E."/>
            <person name="Saus E."/>
            <person name="Pryszcz L."/>
            <person name="Cillingova A."/>
            <person name="Nosek J."/>
            <person name="Gabaldon T."/>
        </authorList>
    </citation>
    <scope>NUCLEOTIDE SEQUENCE</scope>
    <source>
        <strain evidence="10">CBS 10844</strain>
    </source>
</reference>
<dbReference type="CDD" id="cd18020">
    <property type="entry name" value="DEXHc_ASCC3_1"/>
    <property type="match status" value="1"/>
</dbReference>
<dbReference type="InterPro" id="IPR036390">
    <property type="entry name" value="WH_DNA-bd_sf"/>
</dbReference>
<dbReference type="GO" id="GO:0016787">
    <property type="term" value="F:hydrolase activity"/>
    <property type="evidence" value="ECO:0007669"/>
    <property type="project" value="UniProtKB-KW"/>
</dbReference>
<proteinExistence type="inferred from homology"/>
<dbReference type="PROSITE" id="PS51192">
    <property type="entry name" value="HELICASE_ATP_BIND_1"/>
    <property type="match status" value="2"/>
</dbReference>
<keyword evidence="4" id="KW-0378">Hydrolase</keyword>
<dbReference type="InterPro" id="IPR057842">
    <property type="entry name" value="WH_MER3"/>
</dbReference>
<gene>
    <name evidence="10" type="ORF">KGF56_003030</name>
</gene>
<evidence type="ECO:0000256" key="7">
    <source>
        <dbReference type="SAM" id="MobiDB-lite"/>
    </source>
</evidence>
<protein>
    <submittedName>
        <fullName evidence="10">Mug81</fullName>
    </submittedName>
</protein>
<evidence type="ECO:0000256" key="1">
    <source>
        <dbReference type="ARBA" id="ARBA00010140"/>
    </source>
</evidence>
<dbReference type="FunFam" id="1.10.3380.10:FF:000002">
    <property type="entry name" value="Activating signal cointegrator 1 complex subunit 3"/>
    <property type="match status" value="1"/>
</dbReference>
<dbReference type="PANTHER" id="PTHR47961:SF13">
    <property type="entry name" value="ACTIVATING SIGNAL COINTEGRATOR 1 COMPLEX SUBUNIT 3"/>
    <property type="match status" value="1"/>
</dbReference>
<dbReference type="Gene3D" id="1.10.10.10">
    <property type="entry name" value="Winged helix-like DNA-binding domain superfamily/Winged helix DNA-binding domain"/>
    <property type="match status" value="2"/>
</dbReference>
<keyword evidence="3" id="KW-0547">Nucleotide-binding</keyword>
<evidence type="ECO:0000259" key="9">
    <source>
        <dbReference type="PROSITE" id="PS51194"/>
    </source>
</evidence>
<feature type="domain" description="Helicase C-terminal" evidence="9">
    <location>
        <begin position="506"/>
        <end position="717"/>
    </location>
</feature>
<dbReference type="Pfam" id="PF00271">
    <property type="entry name" value="Helicase_C"/>
    <property type="match status" value="2"/>
</dbReference>
<sequence length="1955" mass="222105">MALYNVTSVKSYMEAMWQMDQKLSQLTSQQHKKSKHVKPIDSEPARYRSIETILERFIGVSSDAVKRLGRNSEAKAEEESKCIIDGIQRACSKISKDRGQNENETFTLVQSLIKGSKSDQELESSLFDILGFDEFELISKIVQNKKVFSSNCPFQAQTSQLLTAEQHEQLLIDSYNKTKSQAILPKSEYQKYAHVYKNQDTVNLAAVTGGKLSLPKGSVRNSYATNEELIIPYPDETLPNKWIRDNQLVKVRDMDFLCQGTFKNYDTLNKMQSLVFPVAYNTNENMLVCAPTGAGKTDVALLTILHTIDQFMSESTSEEGDDIVIDIDYDEFKIIYVAPLKALAAEIVEKYSKKLQWLGIKVRELTGDMQLTRQEIIDTQIIVTTPEKWDVVTRKSNGDSELVAKVKLLIIDEVHLLHEDRGSVIETLVARTLRQVESTQSMIRVVGLSATLPNYMDVADFLGVNRNIGMFYFDSSFRPIPLQQQILGVRGKSGSKFARENLNKVSYNKLAEYVSQGLQVMVFVHSRKETVNTARGFISMAQDHNELGLFDCTENESYERFKREASQKNRSKELRELFPSGFGTHHAGMLRSDRNLTEKMFESGAIKVLCCTSTLAWGVNLPAAVVIIKGTQVYDSKEGGFIDLGISDVIQIFGRAGRPQYEKFGIGILCTTSDKMDHYISLLTQQHPIESKLKEKITDNLNAEISLGTVTNVDEGVQWLGYTYMITRMKRNPFAYSMSWQEIQEDPLLINRRRDMIVASAKRLHALQMIIFDEETGSFTPKDLGRIASDFYLLNNSVEIFNQMMNPLATEADILSMICMSSEFDGIKFREEEARELKILLEEDAPCQIAADIDSPPGKTNILLQAFISQANVRESALISDSNYVAQNSARICRALFLIAMNRRWGKLMEIMLSLCKSIDKRIWSFEHPMCQFDLPEPVLKNIKNKNPTMAMLRDMEPAELGDFVHNNSMGNVLYKLVGKFPYIEINSEIFPITTNVMRLHVELVPDFDWDVRYHGMAQIFWLTVEESDKSNAVLHVEKFILNKRQVGRPHEMDFMIPLSDPLPSQVIVKIVSDLWIGSETVHPISFQHLIKPSNETMKTELLRLSPLPITALHNPDIEKIYSSKFRYFNPMQTMVFHSLYNTNESVFVGSPTGSGKTLVAELAIWHAFNEFPGSKVVYIAPMKALVRERVDDWKKRICQNTSHKLVELTGDSLPTTDEVKEADIIITTPEKFDGISRNWQTRKFVQQVSLVIMDEIHLLASDRGPILEMIVSRMNYIGSQLKKPVRLLGMSTAVSNAFDMAGWLGVRNGLFNFPQSVRPVPLQMYIDGFPDNLAFCPLMKTMNKPAFMAIKQHSPEKPVLIFVASRRQTRLTALDLIHLCGMEANPRRFLKMSEYELEEVLEKVKDDTLRLSLQFGMGLHHAGLVESDRQISHKLFEAGKIQILVATSTLAWGVNLPAHLVIIKGTQFFDAKIEGYRDMDLTDILQMMGRAGRPAFDTSGIAIVYTKESKKIFYKHFLNLGFPVESSLQKVLDNHIGAEIAAGTITTRQEAMEFLTWTFLYRRAHNNPTYYGIEDVSQYGISKYLAGLIDSAIDNLAESKCVLTSGTDVLHATPFLHISSYYYLSHLTMRNFVKKVAPTMDFRHCLMLLCEATEYDELATRHGEELINMEMSVSMRYQAEDLEKEFIWDPHVKAYLLMQAFMSRVELPIADYAQDTVSVLDQALRILQAYIDAAAEMGYLQTVFVLVELMQCLKQRYWYDDDPVSALLGSKLTPKSEIKKLIGLKEVGEMKRGQLFNLAERRMGVKGGEVSGHSIEERGEEEEKEKEKEKEKEAAKAQFVKIASHLPTGNLEIKQEKQDSLRVSLVGGNSPLNDEFKLYCPYFPKPQRESWFVIIHDGKKELLLLKRASPKMVRSKRTVVCDLIVTPDLFGKNVKVSVVNDGMDLQYDGEIKLL</sequence>
<dbReference type="FunFam" id="1.10.10.10:FF:000024">
    <property type="entry name" value="U5 small nuclear ribonucleoprotein helicase"/>
    <property type="match status" value="1"/>
</dbReference>
<dbReference type="SMART" id="SM00490">
    <property type="entry name" value="HELICc"/>
    <property type="match status" value="2"/>
</dbReference>
<dbReference type="GO" id="GO:0005524">
    <property type="term" value="F:ATP binding"/>
    <property type="evidence" value="ECO:0007669"/>
    <property type="project" value="UniProtKB-KW"/>
</dbReference>
<dbReference type="InterPro" id="IPR001650">
    <property type="entry name" value="Helicase_C-like"/>
</dbReference>
<dbReference type="SUPFAM" id="SSF52540">
    <property type="entry name" value="P-loop containing nucleoside triphosphate hydrolases"/>
    <property type="match status" value="4"/>
</dbReference>
<keyword evidence="2" id="KW-0677">Repeat</keyword>
<evidence type="ECO:0000256" key="6">
    <source>
        <dbReference type="ARBA" id="ARBA00022840"/>
    </source>
</evidence>
<feature type="domain" description="Helicase ATP-binding" evidence="8">
    <location>
        <begin position="277"/>
        <end position="470"/>
    </location>
</feature>
<dbReference type="SUPFAM" id="SSF46785">
    <property type="entry name" value="Winged helix' DNA-binding domain"/>
    <property type="match status" value="1"/>
</dbReference>
<dbReference type="FunFam" id="3.40.50.300:FF:000062">
    <property type="entry name" value="U5 small nuclear ribonucleoprotein helicase"/>
    <property type="match status" value="1"/>
</dbReference>
<dbReference type="InterPro" id="IPR027417">
    <property type="entry name" value="P-loop_NTPase"/>
</dbReference>
<accession>A0AAI9SX21</accession>
<name>A0AAI9SX21_9ASCO</name>
<dbReference type="GO" id="GO:0003676">
    <property type="term" value="F:nucleic acid binding"/>
    <property type="evidence" value="ECO:0007669"/>
    <property type="project" value="InterPro"/>
</dbReference>
<dbReference type="InterPro" id="IPR035892">
    <property type="entry name" value="C2_domain_sf"/>
</dbReference>
<dbReference type="GeneID" id="73380647"/>
<feature type="domain" description="Helicase ATP-binding" evidence="8">
    <location>
        <begin position="1138"/>
        <end position="1313"/>
    </location>
</feature>
<comment type="caution">
    <text evidence="10">The sequence shown here is derived from an EMBL/GenBank/DDBJ whole genome shotgun (WGS) entry which is preliminary data.</text>
</comment>
<dbReference type="FunFam" id="1.10.3380.10:FF:000001">
    <property type="entry name" value="U5 small nuclear ribonucleoprotein helicase"/>
    <property type="match status" value="1"/>
</dbReference>
<dbReference type="InterPro" id="IPR036388">
    <property type="entry name" value="WH-like_DNA-bd_sf"/>
</dbReference>
<dbReference type="FunFam" id="3.40.50.300:FF:000198">
    <property type="entry name" value="Activating signal cointegrator 1 complex subunit"/>
    <property type="match status" value="1"/>
</dbReference>
<keyword evidence="5" id="KW-0347">Helicase</keyword>
<dbReference type="Gene3D" id="2.60.40.150">
    <property type="entry name" value="C2 domain"/>
    <property type="match status" value="2"/>
</dbReference>
<dbReference type="InterPro" id="IPR014756">
    <property type="entry name" value="Ig_E-set"/>
</dbReference>
<dbReference type="FunFam" id="1.10.150.20:FF:000004">
    <property type="entry name" value="U5 small nuclear ribonucleoprotein helicase"/>
    <property type="match status" value="1"/>
</dbReference>
<dbReference type="SUPFAM" id="SSF81296">
    <property type="entry name" value="E set domains"/>
    <property type="match status" value="1"/>
</dbReference>
<dbReference type="Proteomes" id="UP001202479">
    <property type="component" value="Unassembled WGS sequence"/>
</dbReference>
<dbReference type="SUPFAM" id="SSF158702">
    <property type="entry name" value="Sec63 N-terminal domain-like"/>
    <property type="match status" value="2"/>
</dbReference>
<evidence type="ECO:0000256" key="4">
    <source>
        <dbReference type="ARBA" id="ARBA00022801"/>
    </source>
</evidence>
<dbReference type="InterPro" id="IPR011545">
    <property type="entry name" value="DEAD/DEAH_box_helicase_dom"/>
</dbReference>
<dbReference type="InterPro" id="IPR014001">
    <property type="entry name" value="Helicase_ATP-bd"/>
</dbReference>
<dbReference type="RefSeq" id="XP_049179875.1">
    <property type="nucleotide sequence ID" value="XM_049324321.1"/>
</dbReference>
<evidence type="ECO:0000256" key="3">
    <source>
        <dbReference type="ARBA" id="ARBA00022741"/>
    </source>
</evidence>
<dbReference type="Pfam" id="PF18149">
    <property type="entry name" value="Helicase_PWI"/>
    <property type="match status" value="1"/>
</dbReference>
<dbReference type="Gene3D" id="1.10.150.20">
    <property type="entry name" value="5' to 3' exonuclease, C-terminal subdomain"/>
    <property type="match status" value="1"/>
</dbReference>
<organism evidence="10 11">
    <name type="scientific">Candida oxycetoniae</name>
    <dbReference type="NCBI Taxonomy" id="497107"/>
    <lineage>
        <taxon>Eukaryota</taxon>
        <taxon>Fungi</taxon>
        <taxon>Dikarya</taxon>
        <taxon>Ascomycota</taxon>
        <taxon>Saccharomycotina</taxon>
        <taxon>Pichiomycetes</taxon>
        <taxon>Debaryomycetaceae</taxon>
        <taxon>Candida/Lodderomyces clade</taxon>
        <taxon>Candida</taxon>
    </lineage>
</organism>
<keyword evidence="6" id="KW-0067">ATP-binding</keyword>
<dbReference type="Gene3D" id="3.40.50.300">
    <property type="entry name" value="P-loop containing nucleotide triphosphate hydrolases"/>
    <property type="match status" value="4"/>
</dbReference>
<dbReference type="GO" id="GO:0004386">
    <property type="term" value="F:helicase activity"/>
    <property type="evidence" value="ECO:0007669"/>
    <property type="project" value="UniProtKB-KW"/>
</dbReference>
<dbReference type="FunFam" id="2.60.40.150:FF:000241">
    <property type="entry name" value="Antiviral helicase SLH1"/>
    <property type="match status" value="1"/>
</dbReference>
<feature type="domain" description="Helicase C-terminal" evidence="9">
    <location>
        <begin position="1350"/>
        <end position="1537"/>
    </location>
</feature>
<keyword evidence="11" id="KW-1185">Reference proteome</keyword>
<dbReference type="InterPro" id="IPR004179">
    <property type="entry name" value="Sec63-dom"/>
</dbReference>
<dbReference type="EMBL" id="JAHUZD010000107">
    <property type="protein sequence ID" value="KAI3404130.2"/>
    <property type="molecule type" value="Genomic_DNA"/>
</dbReference>
<dbReference type="SMART" id="SM00382">
    <property type="entry name" value="AAA"/>
    <property type="match status" value="2"/>
</dbReference>
<evidence type="ECO:0000256" key="5">
    <source>
        <dbReference type="ARBA" id="ARBA00022806"/>
    </source>
</evidence>
<evidence type="ECO:0000256" key="2">
    <source>
        <dbReference type="ARBA" id="ARBA00022737"/>
    </source>
</evidence>
<dbReference type="FunFam" id="3.40.50.300:FF:000231">
    <property type="entry name" value="Activating signal cointegrator 1 complex subunit 3"/>
    <property type="match status" value="1"/>
</dbReference>
<dbReference type="Gene3D" id="1.10.3380.10">
    <property type="entry name" value="Sec63 N-terminal domain-like domain"/>
    <property type="match status" value="2"/>
</dbReference>
<feature type="region of interest" description="Disordered" evidence="7">
    <location>
        <begin position="1809"/>
        <end position="1831"/>
    </location>
</feature>
<dbReference type="SMART" id="SM00973">
    <property type="entry name" value="Sec63"/>
    <property type="match status" value="2"/>
</dbReference>
<evidence type="ECO:0000259" key="8">
    <source>
        <dbReference type="PROSITE" id="PS51192"/>
    </source>
</evidence>
<dbReference type="InterPro" id="IPR041094">
    <property type="entry name" value="Brr2_helicase_PWI"/>
</dbReference>
<evidence type="ECO:0000313" key="10">
    <source>
        <dbReference type="EMBL" id="KAI3404130.2"/>
    </source>
</evidence>
<dbReference type="GO" id="GO:0006397">
    <property type="term" value="P:mRNA processing"/>
    <property type="evidence" value="ECO:0007669"/>
    <property type="project" value="UniProtKB-ARBA"/>
</dbReference>
<dbReference type="FunFam" id="1.10.10.10:FF:000012">
    <property type="entry name" value="U5 small nuclear ribonucleoprotein helicase"/>
    <property type="match status" value="1"/>
</dbReference>
<comment type="similarity">
    <text evidence="1">Belongs to the helicase family. SKI2 subfamily.</text>
</comment>
<dbReference type="SMART" id="SM00487">
    <property type="entry name" value="DEXDc"/>
    <property type="match status" value="2"/>
</dbReference>
<dbReference type="CDD" id="cd18795">
    <property type="entry name" value="SF2_C_Ski2"/>
    <property type="match status" value="2"/>
</dbReference>
<dbReference type="FunFam" id="3.40.50.300:FF:000102">
    <property type="entry name" value="RNA helicase, activating signal cointegrator 1"/>
    <property type="match status" value="1"/>
</dbReference>
<dbReference type="InterPro" id="IPR050474">
    <property type="entry name" value="Hel308_SKI2-like"/>
</dbReference>
<dbReference type="PIRSF" id="PIRSF039073">
    <property type="entry name" value="BRR2"/>
    <property type="match status" value="1"/>
</dbReference>
<dbReference type="PANTHER" id="PTHR47961">
    <property type="entry name" value="DNA POLYMERASE THETA, PUTATIVE (AFU_ORTHOLOGUE AFUA_1G05260)-RELATED"/>
    <property type="match status" value="1"/>
</dbReference>
<dbReference type="Pfam" id="PF00270">
    <property type="entry name" value="DEAD"/>
    <property type="match status" value="2"/>
</dbReference>